<proteinExistence type="predicted"/>
<sequence length="81" mass="8697">MENLPEIGTLGSLILLGTQLLLRFFPSIGGKTATIIITILFAAIALMFHNGIGVLEVILALVGQVFVYDFVAKPIITAVRK</sequence>
<dbReference type="AlphaFoldDB" id="G0J370"/>
<keyword evidence="1" id="KW-0812">Transmembrane</keyword>
<dbReference type="KEGG" id="cmr:Cycma_0229"/>
<organism evidence="2 3">
    <name type="scientific">Cyclobacterium marinum (strain ATCC 25205 / DSM 745 / LMG 13164 / NCIMB 1802)</name>
    <name type="common">Flectobacillus marinus</name>
    <dbReference type="NCBI Taxonomy" id="880070"/>
    <lineage>
        <taxon>Bacteria</taxon>
        <taxon>Pseudomonadati</taxon>
        <taxon>Bacteroidota</taxon>
        <taxon>Cytophagia</taxon>
        <taxon>Cytophagales</taxon>
        <taxon>Cyclobacteriaceae</taxon>
        <taxon>Cyclobacterium</taxon>
    </lineage>
</organism>
<keyword evidence="3" id="KW-1185">Reference proteome</keyword>
<keyword evidence="1" id="KW-0472">Membrane</keyword>
<evidence type="ECO:0000313" key="2">
    <source>
        <dbReference type="EMBL" id="AEL24011.1"/>
    </source>
</evidence>
<dbReference type="RefSeq" id="WP_014018310.1">
    <property type="nucleotide sequence ID" value="NC_015914.1"/>
</dbReference>
<evidence type="ECO:0000256" key="1">
    <source>
        <dbReference type="SAM" id="Phobius"/>
    </source>
</evidence>
<reference evidence="3" key="1">
    <citation type="submission" date="2011-07" db="EMBL/GenBank/DDBJ databases">
        <title>The complete genome of Cyclobacterium marinum DSM 745.</title>
        <authorList>
            <person name="Lucas S."/>
            <person name="Han J."/>
            <person name="Lapidus A."/>
            <person name="Bruce D."/>
            <person name="Goodwin L."/>
            <person name="Pitluck S."/>
            <person name="Peters L."/>
            <person name="Kyrpides N."/>
            <person name="Mavromatis K."/>
            <person name="Ivanova N."/>
            <person name="Ovchinnikova G."/>
            <person name="Chertkov O."/>
            <person name="Detter J.C."/>
            <person name="Tapia R."/>
            <person name="Han C."/>
            <person name="Land M."/>
            <person name="Hauser L."/>
            <person name="Markowitz V."/>
            <person name="Cheng J.-F."/>
            <person name="Hugenholtz P."/>
            <person name="Woyke T."/>
            <person name="Wu D."/>
            <person name="Tindall B."/>
            <person name="Schuetze A."/>
            <person name="Brambilla E."/>
            <person name="Klenk H.-P."/>
            <person name="Eisen J.A."/>
        </authorList>
    </citation>
    <scope>NUCLEOTIDE SEQUENCE [LARGE SCALE GENOMIC DNA]</scope>
    <source>
        <strain evidence="3">ATCC 25205 / DSM 745 / LMG 13164 / NCIMB 1802</strain>
    </source>
</reference>
<accession>G0J370</accession>
<dbReference type="HOGENOM" id="CLU_2568147_0_0_10"/>
<dbReference type="EMBL" id="CP002955">
    <property type="protein sequence ID" value="AEL24011.1"/>
    <property type="molecule type" value="Genomic_DNA"/>
</dbReference>
<keyword evidence="1" id="KW-1133">Transmembrane helix</keyword>
<name>G0J370_CYCMS</name>
<evidence type="ECO:0000313" key="3">
    <source>
        <dbReference type="Proteomes" id="UP000001635"/>
    </source>
</evidence>
<protein>
    <submittedName>
        <fullName evidence="2">Uncharacterized protein</fullName>
    </submittedName>
</protein>
<dbReference type="STRING" id="880070.Cycma_0229"/>
<dbReference type="Proteomes" id="UP000001635">
    <property type="component" value="Chromosome"/>
</dbReference>
<gene>
    <name evidence="2" type="ordered locus">Cycma_0229</name>
</gene>
<feature type="transmembrane region" description="Helical" evidence="1">
    <location>
        <begin position="54"/>
        <end position="71"/>
    </location>
</feature>